<reference evidence="1 2" key="1">
    <citation type="journal article" date="2012" name="J. Bacteriol.">
        <title>Genome sequence of benzo(a)pyrene-degrading bacterium Novosphingobium pentaromativorans US6-1.</title>
        <authorList>
            <person name="Luo Y.R."/>
            <person name="Kang S.G."/>
            <person name="Kim S.J."/>
            <person name="Kim M.R."/>
            <person name="Li N."/>
            <person name="Lee J.H."/>
            <person name="Kwon K.K."/>
        </authorList>
    </citation>
    <scope>NUCLEOTIDE SEQUENCE [LARGE SCALE GENOMIC DNA]</scope>
    <source>
        <strain evidence="1 2">US6-1</strain>
    </source>
</reference>
<dbReference type="EMBL" id="AGFM01000029">
    <property type="protein sequence ID" value="EHJ60893.1"/>
    <property type="molecule type" value="Genomic_DNA"/>
</dbReference>
<dbReference type="Proteomes" id="UP000004030">
    <property type="component" value="Unassembled WGS sequence"/>
</dbReference>
<evidence type="ECO:0000313" key="2">
    <source>
        <dbReference type="Proteomes" id="UP000004030"/>
    </source>
</evidence>
<comment type="caution">
    <text evidence="1">The sequence shown here is derived from an EMBL/GenBank/DDBJ whole genome shotgun (WGS) entry which is preliminary data.</text>
</comment>
<proteinExistence type="predicted"/>
<name>G6ECI2_9SPHN</name>
<keyword evidence="2" id="KW-1185">Reference proteome</keyword>
<dbReference type="AlphaFoldDB" id="G6ECI2"/>
<accession>G6ECI2</accession>
<sequence length="38" mass="3787">MMACLSSSACNVSGARAKVFLPADGDQAAAGLSLFRLG</sequence>
<organism evidence="1 2">
    <name type="scientific">Novosphingobium pentaromativorans US6-1</name>
    <dbReference type="NCBI Taxonomy" id="1088721"/>
    <lineage>
        <taxon>Bacteria</taxon>
        <taxon>Pseudomonadati</taxon>
        <taxon>Pseudomonadota</taxon>
        <taxon>Alphaproteobacteria</taxon>
        <taxon>Sphingomonadales</taxon>
        <taxon>Sphingomonadaceae</taxon>
        <taxon>Novosphingobium</taxon>
    </lineage>
</organism>
<evidence type="ECO:0000313" key="1">
    <source>
        <dbReference type="EMBL" id="EHJ60893.1"/>
    </source>
</evidence>
<dbReference type="PATRIC" id="fig|1088721.3.peg.2032"/>
<protein>
    <submittedName>
        <fullName evidence="1">Uncharacterized protein</fullName>
    </submittedName>
</protein>
<gene>
    <name evidence="1" type="ORF">NSU_2053</name>
</gene>